<dbReference type="PROSITE" id="PS51805">
    <property type="entry name" value="EPHD"/>
    <property type="match status" value="1"/>
</dbReference>
<feature type="compositionally biased region" description="Basic and acidic residues" evidence="9">
    <location>
        <begin position="728"/>
        <end position="752"/>
    </location>
</feature>
<dbReference type="SMART" id="SM00249">
    <property type="entry name" value="PHD"/>
    <property type="match status" value="4"/>
</dbReference>
<evidence type="ECO:0000256" key="8">
    <source>
        <dbReference type="PROSITE-ProRule" id="PRU00175"/>
    </source>
</evidence>
<proteinExistence type="predicted"/>
<feature type="compositionally biased region" description="Basic residues" evidence="9">
    <location>
        <begin position="1180"/>
        <end position="1194"/>
    </location>
</feature>
<feature type="region of interest" description="Disordered" evidence="9">
    <location>
        <begin position="960"/>
        <end position="981"/>
    </location>
</feature>
<dbReference type="CDD" id="cd18793">
    <property type="entry name" value="SF2_C_SNF"/>
    <property type="match status" value="1"/>
</dbReference>
<dbReference type="SUPFAM" id="SSF57903">
    <property type="entry name" value="FYVE/PHD zinc finger"/>
    <property type="match status" value="1"/>
</dbReference>
<dbReference type="PROSITE" id="PS51192">
    <property type="entry name" value="HELICASE_ATP_BIND_1"/>
    <property type="match status" value="1"/>
</dbReference>
<feature type="region of interest" description="Disordered" evidence="9">
    <location>
        <begin position="1180"/>
        <end position="1248"/>
    </location>
</feature>
<dbReference type="InterPro" id="IPR001965">
    <property type="entry name" value="Znf_PHD"/>
</dbReference>
<dbReference type="InterPro" id="IPR019787">
    <property type="entry name" value="Znf_PHD-finger"/>
</dbReference>
<dbReference type="PROSITE" id="PS50016">
    <property type="entry name" value="ZF_PHD_2"/>
    <property type="match status" value="1"/>
</dbReference>
<dbReference type="InterPro" id="IPR001841">
    <property type="entry name" value="Znf_RING"/>
</dbReference>
<evidence type="ECO:0000256" key="9">
    <source>
        <dbReference type="SAM" id="MobiDB-lite"/>
    </source>
</evidence>
<evidence type="ECO:0000256" key="7">
    <source>
        <dbReference type="ARBA" id="ARBA00023242"/>
    </source>
</evidence>
<feature type="domain" description="RING-type" evidence="11">
    <location>
        <begin position="1258"/>
        <end position="1303"/>
    </location>
</feature>
<dbReference type="InterPro" id="IPR013083">
    <property type="entry name" value="Znf_RING/FYVE/PHD"/>
</dbReference>
<dbReference type="SMART" id="SM00184">
    <property type="entry name" value="RING"/>
    <property type="match status" value="2"/>
</dbReference>
<sequence>MLKPDYYTGNRATLHYTDLALRMGVLLYFQALLSRSPNDFTMETLASMAGVAPNVLVRWFQGWPVHDPYEDPGLGLLGSVEGSLWSMLVRNQIIHRISTYGFMNWSRLSEMITFDESKTKAYVRRVKLILGGLNVLKQNDVVAKNKKHTDMDEHGMRDNFRVHALVKVAPILDDLISKIEDKEAEKEKNSGDILSSLLPSPWMGKDFNTYRTNVEVYFDANAREPGNEDHVYISKQLNRALRSLAYTMWVKRETPADQVRATAKFHRQWHMYSESAKIAATQEYRLKQRQGAWERILSTFPFPEDDFVGEVDEYQQRDLQRQEQEFRQNLATSSTKFNDTNAIQGTMRGFRMQKQILLQMKRNGFVPYTARNQPRYKHGNMLRNYQLNGINWILSHWYDGVSCILADEMGLGKTVQVVATLEHLRTREGVRGPFLVVAPLSTIGHWHREVENWTDMNLCKYYDGGGAEARDVIRRYEWYFPGLDGRKDLLKFNVMVTTYETFMMDVDYLTDLPWVGVVVDEGHRLRSSKSKLLDMMNRIKGANRLLLTGTPLQNNISELWSLLNYCDPHFFYDHEVFLQKYGDMRSKEQLDQLQAEIAPYMLRRVKEDVEKSIPPKEETIIDIELTMIQKRYYRAIFDKNRQVLYKGCKSGNKPQLINVEMELRKCCNHPFLIAGVQDNEFSMLNKEIKKKMINAGNQRATPSPAADVGNASPAPVTSGEPPAGTGDKPQKELVRKKSDASSKSSGDEKDARSTPPAAGTEKPSGNDDDDDDDETKVLDALIKQGLEKNETRDEIFEEAALAKCIRSSGKLVLVDKLLPKLRREGHKVLIFSQMVKMLDMLQYYCKGRGYPVERLDGGVQGNVRQASIDRFSNPEGNSFIFLLSTRAGGVGINLTAADTVIIFDSDWNPQNDAQAQARVHRIGQKKAVKIFRLVTKNTYEETMLQRAALKLGLERAVLGSVHESSGKRNQDSQQGVGGKSLSPAELEKMLREGAYHHLQDDDGSAARTFVGADIDDLLKTNARTVVMDRKTEGEGGGALDKLKHNTVNKSSFKAEREDGVDVNDPDFWAKVLPDMATPDTILGKLNDSTESSVLKSNAEKRRSFMEDVRGLVRDIVTQRTSGELVNEHDMETTVSILVQISNMGTTFGNDSFQPENNFKKPYTSLALKWLERLEGLRQRRARREKKGSKKKKGKHVESDDELFSAADSDEEMPQVEEGDDDDENNSNSKYAEDSDVGVEEEDTSAEPILQKDHTTEVCTLCADGGALIICEGPCKHAFHLNCLSADARKHVEEVEEWFCPDCENGMHTCVLCGENGYAEVLPDGVFNCQEDNCGRFHHIECIRKSKHGIVLDEKSGKIVCPLHVCDKCDQGEPVPTVQCIRCSKAFHATGDCLDLKKTLRLHRNLIICNDHLQGKRLNERKLLQTHKTFDPRLGDGAKHVRPSRRPRRSAAKPKSKGTPAKKPPPAKQRSRPKRSPDEPDLIDEKWRETEGVGADEVVIRTCALCTRDGKVLPPSEDSMDDQNGEAMLPYPFLQTRGKDKHVPIWLHMKCAAFTPEVFTDEEQRFYSVLKAVRRGRFITCNDCGQRGATVGCYNKQCNRSFHVPCTVSSGWDITADPEFLCPAHRKKGRNRGRNGTNDDDGDHATDDGEEEEEEEEDSMEDVPSKRSRRARGAKNKPPKRGSTRRQKRASSPAYISEDEDQDGSEAEVYSVSKRRRRAPSPPQEAFTVEAETSQGKVKVTVKTSAIDSADFPKK</sequence>
<dbReference type="GO" id="GO:0003682">
    <property type="term" value="F:chromatin binding"/>
    <property type="evidence" value="ECO:0007669"/>
    <property type="project" value="TreeGrafter"/>
</dbReference>
<organism evidence="15">
    <name type="scientific">Mucochytrium quahogii</name>
    <dbReference type="NCBI Taxonomy" id="96639"/>
    <lineage>
        <taxon>Eukaryota</taxon>
        <taxon>Sar</taxon>
        <taxon>Stramenopiles</taxon>
        <taxon>Bigyra</taxon>
        <taxon>Labyrinthulomycetes</taxon>
        <taxon>Thraustochytrida</taxon>
        <taxon>Thraustochytriidae</taxon>
        <taxon>Mucochytrium</taxon>
    </lineage>
</organism>
<feature type="domain" description="PHD-type" evidence="14">
    <location>
        <begin position="1499"/>
        <end position="1625"/>
    </location>
</feature>
<dbReference type="PROSITE" id="PS50089">
    <property type="entry name" value="ZF_RING_2"/>
    <property type="match status" value="1"/>
</dbReference>
<keyword evidence="5" id="KW-0378">Hydrolase</keyword>
<dbReference type="Pfam" id="PF00176">
    <property type="entry name" value="SNF2-rel_dom"/>
    <property type="match status" value="1"/>
</dbReference>
<feature type="compositionally biased region" description="Acidic residues" evidence="9">
    <location>
        <begin position="1637"/>
        <end position="1660"/>
    </location>
</feature>
<dbReference type="Gene3D" id="3.40.50.300">
    <property type="entry name" value="P-loop containing nucleotide triphosphate hydrolases"/>
    <property type="match status" value="1"/>
</dbReference>
<feature type="domain" description="PHD-type" evidence="10">
    <location>
        <begin position="1255"/>
        <end position="1305"/>
    </location>
</feature>
<feature type="domain" description="Helicase ATP-binding" evidence="12">
    <location>
        <begin position="394"/>
        <end position="569"/>
    </location>
</feature>
<accession>A0A7S2RM99</accession>
<name>A0A7S2RM99_9STRA</name>
<evidence type="ECO:0000256" key="4">
    <source>
        <dbReference type="ARBA" id="ARBA00022771"/>
    </source>
</evidence>
<dbReference type="GO" id="GO:0005634">
    <property type="term" value="C:nucleus"/>
    <property type="evidence" value="ECO:0007669"/>
    <property type="project" value="UniProtKB-SubCell"/>
</dbReference>
<feature type="compositionally biased region" description="Basic residues" evidence="9">
    <location>
        <begin position="1665"/>
        <end position="1688"/>
    </location>
</feature>
<dbReference type="PANTHER" id="PTHR45623:SF11">
    <property type="entry name" value="KISMET, ISOFORM C"/>
    <property type="match status" value="1"/>
</dbReference>
<evidence type="ECO:0008006" key="16">
    <source>
        <dbReference type="Google" id="ProtNLM"/>
    </source>
</evidence>
<evidence type="ECO:0000256" key="6">
    <source>
        <dbReference type="ARBA" id="ARBA00022833"/>
    </source>
</evidence>
<protein>
    <recommendedName>
        <fullName evidence="16">Chromodomain-helicase-DNA-binding protein</fullName>
    </recommendedName>
</protein>
<feature type="compositionally biased region" description="Acidic residues" evidence="9">
    <location>
        <begin position="1696"/>
        <end position="1705"/>
    </location>
</feature>
<reference evidence="15" key="1">
    <citation type="submission" date="2021-01" db="EMBL/GenBank/DDBJ databases">
        <authorList>
            <person name="Corre E."/>
            <person name="Pelletier E."/>
            <person name="Niang G."/>
            <person name="Scheremetjew M."/>
            <person name="Finn R."/>
            <person name="Kale V."/>
            <person name="Holt S."/>
            <person name="Cochrane G."/>
            <person name="Meng A."/>
            <person name="Brown T."/>
            <person name="Cohen L."/>
        </authorList>
    </citation>
    <scope>NUCLEOTIDE SEQUENCE</scope>
    <source>
        <strain evidence="15">NY070348D</strain>
    </source>
</reference>
<dbReference type="GO" id="GO:0003677">
    <property type="term" value="F:DNA binding"/>
    <property type="evidence" value="ECO:0007669"/>
    <property type="project" value="TreeGrafter"/>
</dbReference>
<dbReference type="PROSITE" id="PS51194">
    <property type="entry name" value="HELICASE_CTER"/>
    <property type="match status" value="1"/>
</dbReference>
<dbReference type="Gene3D" id="3.40.50.10810">
    <property type="entry name" value="Tandem AAA-ATPase domain"/>
    <property type="match status" value="1"/>
</dbReference>
<dbReference type="Gene3D" id="3.30.40.10">
    <property type="entry name" value="Zinc/RING finger domain, C3HC4 (zinc finger)"/>
    <property type="match status" value="3"/>
</dbReference>
<dbReference type="InterPro" id="IPR055197">
    <property type="entry name" value="PHDvar_NSD"/>
</dbReference>
<feature type="region of interest" description="Disordered" evidence="9">
    <location>
        <begin position="1624"/>
        <end position="1736"/>
    </location>
</feature>
<dbReference type="GO" id="GO:0016887">
    <property type="term" value="F:ATP hydrolysis activity"/>
    <property type="evidence" value="ECO:0007669"/>
    <property type="project" value="TreeGrafter"/>
</dbReference>
<dbReference type="Pfam" id="PF13771">
    <property type="entry name" value="zf-HC5HC2H"/>
    <property type="match status" value="1"/>
</dbReference>
<dbReference type="Pfam" id="PF22908">
    <property type="entry name" value="PHD_NSD"/>
    <property type="match status" value="1"/>
</dbReference>
<evidence type="ECO:0000259" key="14">
    <source>
        <dbReference type="PROSITE" id="PS51805"/>
    </source>
</evidence>
<keyword evidence="6" id="KW-0862">Zinc</keyword>
<evidence type="ECO:0000259" key="12">
    <source>
        <dbReference type="PROSITE" id="PS51192"/>
    </source>
</evidence>
<dbReference type="SUPFAM" id="SSF52540">
    <property type="entry name" value="P-loop containing nucleoside triphosphate hydrolases"/>
    <property type="match status" value="2"/>
</dbReference>
<dbReference type="GO" id="GO:0005524">
    <property type="term" value="F:ATP binding"/>
    <property type="evidence" value="ECO:0007669"/>
    <property type="project" value="InterPro"/>
</dbReference>
<dbReference type="InterPro" id="IPR001650">
    <property type="entry name" value="Helicase_C-like"/>
</dbReference>
<dbReference type="SMART" id="SM00487">
    <property type="entry name" value="DEXDc"/>
    <property type="match status" value="1"/>
</dbReference>
<feature type="compositionally biased region" description="Acidic residues" evidence="9">
    <location>
        <begin position="1198"/>
        <end position="1224"/>
    </location>
</feature>
<evidence type="ECO:0000313" key="15">
    <source>
        <dbReference type="EMBL" id="CAD9674152.1"/>
    </source>
</evidence>
<dbReference type="InterPro" id="IPR034732">
    <property type="entry name" value="EPHD"/>
</dbReference>
<dbReference type="InterPro" id="IPR019786">
    <property type="entry name" value="Zinc_finger_PHD-type_CS"/>
</dbReference>
<dbReference type="CDD" id="cd15571">
    <property type="entry name" value="ePHD"/>
    <property type="match status" value="1"/>
</dbReference>
<comment type="subcellular location">
    <subcellularLocation>
        <location evidence="1">Nucleus</location>
    </subcellularLocation>
</comment>
<dbReference type="Pfam" id="PF23004">
    <property type="entry name" value="PHDvar_NSD"/>
    <property type="match status" value="1"/>
</dbReference>
<dbReference type="GO" id="GO:0140658">
    <property type="term" value="F:ATP-dependent chromatin remodeler activity"/>
    <property type="evidence" value="ECO:0007669"/>
    <property type="project" value="TreeGrafter"/>
</dbReference>
<dbReference type="CDD" id="cd15565">
    <property type="entry name" value="PHD2_NSD"/>
    <property type="match status" value="1"/>
</dbReference>
<evidence type="ECO:0000256" key="1">
    <source>
        <dbReference type="ARBA" id="ARBA00004123"/>
    </source>
</evidence>
<evidence type="ECO:0000256" key="2">
    <source>
        <dbReference type="ARBA" id="ARBA00022723"/>
    </source>
</evidence>
<keyword evidence="2" id="KW-0479">Metal-binding</keyword>
<dbReference type="GO" id="GO:0042393">
    <property type="term" value="F:histone binding"/>
    <property type="evidence" value="ECO:0007669"/>
    <property type="project" value="TreeGrafter"/>
</dbReference>
<dbReference type="InterPro" id="IPR049730">
    <property type="entry name" value="SNF2/RAD54-like_C"/>
</dbReference>
<dbReference type="CDD" id="cd15566">
    <property type="entry name" value="PHD3_NSD"/>
    <property type="match status" value="1"/>
</dbReference>
<dbReference type="SMART" id="SM00490">
    <property type="entry name" value="HELICc"/>
    <property type="match status" value="1"/>
</dbReference>
<evidence type="ECO:0000259" key="11">
    <source>
        <dbReference type="PROSITE" id="PS50089"/>
    </source>
</evidence>
<dbReference type="InterPro" id="IPR038718">
    <property type="entry name" value="SNF2-like_sf"/>
</dbReference>
<evidence type="ECO:0000256" key="3">
    <source>
        <dbReference type="ARBA" id="ARBA00022737"/>
    </source>
</evidence>
<dbReference type="InterPro" id="IPR011011">
    <property type="entry name" value="Znf_FYVE_PHD"/>
</dbReference>
<feature type="compositionally biased region" description="Basic and acidic residues" evidence="9">
    <location>
        <begin position="1474"/>
        <end position="1486"/>
    </location>
</feature>
<dbReference type="EMBL" id="HBHK01007491">
    <property type="protein sequence ID" value="CAD9674152.1"/>
    <property type="molecule type" value="Transcribed_RNA"/>
</dbReference>
<gene>
    <name evidence="15" type="ORF">QSP1433_LOCUS4594</name>
</gene>
<evidence type="ECO:0000259" key="13">
    <source>
        <dbReference type="PROSITE" id="PS51194"/>
    </source>
</evidence>
<feature type="region of interest" description="Disordered" evidence="9">
    <location>
        <begin position="1426"/>
        <end position="1486"/>
    </location>
</feature>
<dbReference type="GO" id="GO:0000785">
    <property type="term" value="C:chromatin"/>
    <property type="evidence" value="ECO:0007669"/>
    <property type="project" value="TreeGrafter"/>
</dbReference>
<keyword evidence="4 8" id="KW-0863">Zinc-finger</keyword>
<keyword evidence="7" id="KW-0539">Nucleus</keyword>
<keyword evidence="3" id="KW-0677">Repeat</keyword>
<feature type="compositionally biased region" description="Basic residues" evidence="9">
    <location>
        <begin position="1439"/>
        <end position="1455"/>
    </location>
</feature>
<dbReference type="InterPro" id="IPR055198">
    <property type="entry name" value="NSD_PHD"/>
</dbReference>
<dbReference type="InterPro" id="IPR027417">
    <property type="entry name" value="P-loop_NTPase"/>
</dbReference>
<evidence type="ECO:0000259" key="10">
    <source>
        <dbReference type="PROSITE" id="PS50016"/>
    </source>
</evidence>
<feature type="compositionally biased region" description="Basic and acidic residues" evidence="9">
    <location>
        <begin position="1426"/>
        <end position="1438"/>
    </location>
</feature>
<feature type="region of interest" description="Disordered" evidence="9">
    <location>
        <begin position="697"/>
        <end position="773"/>
    </location>
</feature>
<feature type="domain" description="Helicase C-terminal" evidence="13">
    <location>
        <begin position="813"/>
        <end position="969"/>
    </location>
</feature>
<evidence type="ECO:0000256" key="5">
    <source>
        <dbReference type="ARBA" id="ARBA00022801"/>
    </source>
</evidence>
<dbReference type="PANTHER" id="PTHR45623">
    <property type="entry name" value="CHROMODOMAIN-HELICASE-DNA-BINDING PROTEIN 3-RELATED-RELATED"/>
    <property type="match status" value="1"/>
</dbReference>
<dbReference type="Pfam" id="PF00271">
    <property type="entry name" value="Helicase_C"/>
    <property type="match status" value="1"/>
</dbReference>
<feature type="compositionally biased region" description="Acidic residues" evidence="9">
    <location>
        <begin position="1233"/>
        <end position="1244"/>
    </location>
</feature>
<dbReference type="PROSITE" id="PS01359">
    <property type="entry name" value="ZF_PHD_1"/>
    <property type="match status" value="1"/>
</dbReference>
<dbReference type="Pfam" id="PF00628">
    <property type="entry name" value="PHD"/>
    <property type="match status" value="1"/>
</dbReference>
<dbReference type="InterPro" id="IPR000330">
    <property type="entry name" value="SNF2_N"/>
</dbReference>
<dbReference type="InterPro" id="IPR014001">
    <property type="entry name" value="Helicase_ATP-bd"/>
</dbReference>
<dbReference type="GO" id="GO:0008270">
    <property type="term" value="F:zinc ion binding"/>
    <property type="evidence" value="ECO:0007669"/>
    <property type="project" value="UniProtKB-KW"/>
</dbReference>